<proteinExistence type="predicted"/>
<accession>A0A9P5C8I6</accession>
<evidence type="ECO:0000256" key="1">
    <source>
        <dbReference type="SAM" id="MobiDB-lite"/>
    </source>
</evidence>
<dbReference type="SUPFAM" id="SSF53098">
    <property type="entry name" value="Ribonuclease H-like"/>
    <property type="match status" value="1"/>
</dbReference>
<dbReference type="Proteomes" id="UP000801864">
    <property type="component" value="Unassembled WGS sequence"/>
</dbReference>
<dbReference type="InterPro" id="IPR012337">
    <property type="entry name" value="RNaseH-like_sf"/>
</dbReference>
<evidence type="ECO:0000313" key="3">
    <source>
        <dbReference type="EMBL" id="KAF3063203.1"/>
    </source>
</evidence>
<feature type="region of interest" description="Disordered" evidence="1">
    <location>
        <begin position="313"/>
        <end position="334"/>
    </location>
</feature>
<dbReference type="InterPro" id="IPR002156">
    <property type="entry name" value="RNaseH_domain"/>
</dbReference>
<feature type="domain" description="RNase H type-1" evidence="2">
    <location>
        <begin position="120"/>
        <end position="295"/>
    </location>
</feature>
<dbReference type="EMBL" id="QLNT01000019">
    <property type="protein sequence ID" value="KAF3063203.1"/>
    <property type="molecule type" value="Genomic_DNA"/>
</dbReference>
<dbReference type="GO" id="GO:0004523">
    <property type="term" value="F:RNA-DNA hybrid ribonuclease activity"/>
    <property type="evidence" value="ECO:0007669"/>
    <property type="project" value="InterPro"/>
</dbReference>
<dbReference type="InterPro" id="IPR036397">
    <property type="entry name" value="RNaseH_sf"/>
</dbReference>
<reference evidence="3 4" key="1">
    <citation type="submission" date="2018-06" db="EMBL/GenBank/DDBJ databases">
        <title>Genome analysis of cellulolytic fungus Trichoderma lentiforme CFAM-422.</title>
        <authorList>
            <person name="Steindorff A.S."/>
            <person name="Formighieri E.F."/>
            <person name="Midorikawa G.E.O."/>
            <person name="Tamietti M.S."/>
            <person name="Ramos E.Z."/>
            <person name="Silva A.S."/>
            <person name="Bon E.P.S."/>
            <person name="Mendes T.D."/>
            <person name="Damaso M.C.T."/>
            <person name="Favaro L.C.L."/>
        </authorList>
    </citation>
    <scope>NUCLEOTIDE SEQUENCE [LARGE SCALE GENOMIC DNA]</scope>
    <source>
        <strain evidence="3 4">CFAM-422</strain>
    </source>
</reference>
<evidence type="ECO:0000313" key="4">
    <source>
        <dbReference type="Proteomes" id="UP000801864"/>
    </source>
</evidence>
<evidence type="ECO:0000259" key="2">
    <source>
        <dbReference type="PROSITE" id="PS50879"/>
    </source>
</evidence>
<protein>
    <recommendedName>
        <fullName evidence="2">RNase H type-1 domain-containing protein</fullName>
    </recommendedName>
</protein>
<dbReference type="Pfam" id="PF00075">
    <property type="entry name" value="RNase_H"/>
    <property type="match status" value="1"/>
</dbReference>
<dbReference type="PROSITE" id="PS50879">
    <property type="entry name" value="RNASE_H_1"/>
    <property type="match status" value="1"/>
</dbReference>
<dbReference type="GO" id="GO:0003676">
    <property type="term" value="F:nucleic acid binding"/>
    <property type="evidence" value="ECO:0007669"/>
    <property type="project" value="InterPro"/>
</dbReference>
<dbReference type="Gene3D" id="3.30.420.10">
    <property type="entry name" value="Ribonuclease H-like superfamily/Ribonuclease H"/>
    <property type="match status" value="1"/>
</dbReference>
<dbReference type="AlphaFoldDB" id="A0A9P5C8I6"/>
<gene>
    <name evidence="3" type="ORF">CFAM422_010014</name>
</gene>
<name>A0A9P5C8I6_9HYPO</name>
<organism evidence="3 4">
    <name type="scientific">Trichoderma lentiforme</name>
    <dbReference type="NCBI Taxonomy" id="1567552"/>
    <lineage>
        <taxon>Eukaryota</taxon>
        <taxon>Fungi</taxon>
        <taxon>Dikarya</taxon>
        <taxon>Ascomycota</taxon>
        <taxon>Pezizomycotina</taxon>
        <taxon>Sordariomycetes</taxon>
        <taxon>Hypocreomycetidae</taxon>
        <taxon>Hypocreales</taxon>
        <taxon>Hypocreaceae</taxon>
        <taxon>Trichoderma</taxon>
    </lineage>
</organism>
<comment type="caution">
    <text evidence="3">The sequence shown here is derived from an EMBL/GenBank/DDBJ whole genome shotgun (WGS) entry which is preliminary data.</text>
</comment>
<sequence length="334" mass="38045">MQRYLTNAIKNHRRSCYICSQISLFHLFLSPLLRSHTKALALKDNIDPKQIGPVNMGKRERIIAHENALYIRSIIKVIDFSKELIKLSAAHEFRFFANIVIPKRENALTTALHIFSCNFGRRHRVFYSDGSSIINPKLNSAAPTVEHTSVIPSGAAVVYKTRRDEHWNMKYFNPTSRGRDTVFTEVAAIAHALTIAMAERALYLEDNKKHSNGKARWSKVTIFSDCIEALKRIFKLREVAIADAQSLCDPPLRHIMSMLHYFYDNEVQVELRWVPGHSRVKGNCLADAAARYAANHQNVGMLLPEGLNWDTEPLSNDTKTHVPQQQNMSPKKKG</sequence>
<keyword evidence="4" id="KW-1185">Reference proteome</keyword>